<organism evidence="1">
    <name type="scientific">gut metagenome</name>
    <dbReference type="NCBI Taxonomy" id="749906"/>
    <lineage>
        <taxon>unclassified sequences</taxon>
        <taxon>metagenomes</taxon>
        <taxon>organismal metagenomes</taxon>
    </lineage>
</organism>
<reference evidence="1" key="1">
    <citation type="journal article" date="2012" name="PLoS ONE">
        <title>Gene sets for utilization of primary and secondary nutrition supplies in the distal gut of endangered iberian lynx.</title>
        <authorList>
            <person name="Alcaide M."/>
            <person name="Messina E."/>
            <person name="Richter M."/>
            <person name="Bargiela R."/>
            <person name="Peplies J."/>
            <person name="Huws S.A."/>
            <person name="Newbold C.J."/>
            <person name="Golyshin P.N."/>
            <person name="Simon M.A."/>
            <person name="Lopez G."/>
            <person name="Yakimov M.M."/>
            <person name="Ferrer M."/>
        </authorList>
    </citation>
    <scope>NUCLEOTIDE SEQUENCE</scope>
</reference>
<protein>
    <submittedName>
        <fullName evidence="1">Uncharacterized protein</fullName>
    </submittedName>
</protein>
<comment type="caution">
    <text evidence="1">The sequence shown here is derived from an EMBL/GenBank/DDBJ whole genome shotgun (WGS) entry which is preliminary data.</text>
</comment>
<gene>
    <name evidence="1" type="ORF">EVA_04848</name>
</gene>
<dbReference type="EMBL" id="AMCI01000994">
    <property type="protein sequence ID" value="EJX07039.1"/>
    <property type="molecule type" value="Genomic_DNA"/>
</dbReference>
<sequence length="91" mass="10079">MYQVQNDNQSYNYQNKTCSKCSNGMSTGCPLRTLENGSAALFQVQVSKGLVAAKIQHHVKTTTVKTNKQTTDYFLNDLAKCKCNNGKIVTL</sequence>
<name>J9GIR5_9ZZZZ</name>
<dbReference type="AlphaFoldDB" id="J9GIR5"/>
<proteinExistence type="predicted"/>
<evidence type="ECO:0000313" key="1">
    <source>
        <dbReference type="EMBL" id="EJX07039.1"/>
    </source>
</evidence>
<accession>J9GIR5</accession>